<keyword evidence="2" id="KW-0732">Signal</keyword>
<comment type="caution">
    <text evidence="11">The sequence shown here is derived from an EMBL/GenBank/DDBJ whole genome shotgun (WGS) entry which is preliminary data.</text>
</comment>
<keyword evidence="12" id="KW-1185">Reference proteome</keyword>
<feature type="transmembrane region" description="Helical" evidence="8">
    <location>
        <begin position="34"/>
        <end position="52"/>
    </location>
</feature>
<keyword evidence="3" id="KW-0378">Hydrolase</keyword>
<dbReference type="CDD" id="cd07341">
    <property type="entry name" value="M56_BlaR1_MecR1_like"/>
    <property type="match status" value="1"/>
</dbReference>
<keyword evidence="6" id="KW-0961">Cell wall biogenesis/degradation</keyword>
<accession>A0ABV6IHU0</accession>
<dbReference type="PANTHER" id="PTHR34978:SF3">
    <property type="entry name" value="SLR0241 PROTEIN"/>
    <property type="match status" value="1"/>
</dbReference>
<dbReference type="InterPro" id="IPR052173">
    <property type="entry name" value="Beta-lactam_resp_regulator"/>
</dbReference>
<dbReference type="Pfam" id="PF00768">
    <property type="entry name" value="Peptidase_S11"/>
    <property type="match status" value="1"/>
</dbReference>
<protein>
    <submittedName>
        <fullName evidence="11">M56 family metallopeptidase</fullName>
    </submittedName>
</protein>
<dbReference type="Proteomes" id="UP001589844">
    <property type="component" value="Unassembled WGS sequence"/>
</dbReference>
<sequence>MMTAHPSTYSTTHAFSHSLNYSLADLLGWPLLNFVWQGALIASVCAILLAVSRNARPQWRYLLACSSMLLCLLWPALGVFKQWQEPQAISLQSAIQIANQLGASLNPIWVEQSLWAERIEAWLPLIVSIWSVGVLLMLLRLALGLLWVYRLGQHGDDMGVLVQQWQTRTNQMAYQLAIRRTVHLKFQKDLLSPVTYGCVRPVIVMPVSLLTGMSPDMIEALLAHELAHIKRWDFAVNFLQNVVLSLLFYHPAVWWISKRIEAERELIADDMAASMLGQSKPLARALQALDKLQTASFTQTAMAANGGDLLSRIKRLVRPDAQPWHWKMAAPVLGVVLALFWVLQAQVNAASDGYSPSALPSAIPSTTQAKQTTQQANQQAIQLNAYVKTSSEHVLVMDEQSGKVLIEKNADSMVPIASLSKLMTAMLILDANLDMNQVITLDKEDIAGWQTTQVKLAAGMRLPRQTLLELSLIPSSNTAAHALARSYPGGKAAFSAALQEKIASLGLSATHLEEATGVSPNNRSSARDVAQLVKRAASYPQLRQLTSRSDGQYRYDGKVYDYQSTNPLIANKNWDISLSKTGYSKIAGRCISMRTTIAGRPIIVVLLNAKNSDVRTDDVMHIRSALERATSG</sequence>
<evidence type="ECO:0000256" key="5">
    <source>
        <dbReference type="ARBA" id="ARBA00022984"/>
    </source>
</evidence>
<dbReference type="PANTHER" id="PTHR34978">
    <property type="entry name" value="POSSIBLE SENSOR-TRANSDUCER PROTEIN BLAR"/>
    <property type="match status" value="1"/>
</dbReference>
<feature type="transmembrane region" description="Helical" evidence="8">
    <location>
        <begin position="121"/>
        <end position="149"/>
    </location>
</feature>
<dbReference type="InterPro" id="IPR012338">
    <property type="entry name" value="Beta-lactam/transpept-like"/>
</dbReference>
<evidence type="ECO:0000256" key="7">
    <source>
        <dbReference type="RuleBase" id="RU004016"/>
    </source>
</evidence>
<evidence type="ECO:0000256" key="8">
    <source>
        <dbReference type="SAM" id="Phobius"/>
    </source>
</evidence>
<feature type="transmembrane region" description="Helical" evidence="8">
    <location>
        <begin position="234"/>
        <end position="256"/>
    </location>
</feature>
<keyword evidence="5" id="KW-0573">Peptidoglycan synthesis</keyword>
<evidence type="ECO:0000256" key="2">
    <source>
        <dbReference type="ARBA" id="ARBA00022729"/>
    </source>
</evidence>
<dbReference type="RefSeq" id="WP_390214033.1">
    <property type="nucleotide sequence ID" value="NZ_JBHLXJ010000018.1"/>
</dbReference>
<dbReference type="InterPro" id="IPR018044">
    <property type="entry name" value="Peptidase_S11"/>
</dbReference>
<evidence type="ECO:0000313" key="12">
    <source>
        <dbReference type="Proteomes" id="UP001589844"/>
    </source>
</evidence>
<evidence type="ECO:0000313" key="11">
    <source>
        <dbReference type="EMBL" id="MFC0351415.1"/>
    </source>
</evidence>
<evidence type="ECO:0000256" key="4">
    <source>
        <dbReference type="ARBA" id="ARBA00022960"/>
    </source>
</evidence>
<organism evidence="11 12">
    <name type="scientific">Undibacterium danionis</name>
    <dbReference type="NCBI Taxonomy" id="1812100"/>
    <lineage>
        <taxon>Bacteria</taxon>
        <taxon>Pseudomonadati</taxon>
        <taxon>Pseudomonadota</taxon>
        <taxon>Betaproteobacteria</taxon>
        <taxon>Burkholderiales</taxon>
        <taxon>Oxalobacteraceae</taxon>
        <taxon>Undibacterium</taxon>
    </lineage>
</organism>
<gene>
    <name evidence="11" type="ORF">ACFFJH_16465</name>
</gene>
<feature type="domain" description="Peptidase M56" evidence="10">
    <location>
        <begin position="40"/>
        <end position="313"/>
    </location>
</feature>
<keyword evidence="8" id="KW-0472">Membrane</keyword>
<dbReference type="Gene3D" id="3.30.2010.10">
    <property type="entry name" value="Metalloproteases ('zincins'), catalytic domain"/>
    <property type="match status" value="1"/>
</dbReference>
<dbReference type="InterPro" id="IPR001967">
    <property type="entry name" value="Peptidase_S11_N"/>
</dbReference>
<dbReference type="EMBL" id="JBHLXJ010000018">
    <property type="protein sequence ID" value="MFC0351415.1"/>
    <property type="molecule type" value="Genomic_DNA"/>
</dbReference>
<feature type="domain" description="Peptidase S11 D-alanyl-D-alanine carboxypeptidase A N-terminal" evidence="9">
    <location>
        <begin position="388"/>
        <end position="610"/>
    </location>
</feature>
<dbReference type="SUPFAM" id="SSF56601">
    <property type="entry name" value="beta-lactamase/transpeptidase-like"/>
    <property type="match status" value="1"/>
</dbReference>
<reference evidence="11 12" key="1">
    <citation type="submission" date="2024-09" db="EMBL/GenBank/DDBJ databases">
        <authorList>
            <person name="Sun Q."/>
            <person name="Mori K."/>
        </authorList>
    </citation>
    <scope>NUCLEOTIDE SEQUENCE [LARGE SCALE GENOMIC DNA]</scope>
    <source>
        <strain evidence="11 12">CCM 8677</strain>
    </source>
</reference>
<feature type="transmembrane region" description="Helical" evidence="8">
    <location>
        <begin position="59"/>
        <end position="77"/>
    </location>
</feature>
<name>A0ABV6IHU0_9BURK</name>
<proteinExistence type="inferred from homology"/>
<keyword evidence="4" id="KW-0133">Cell shape</keyword>
<dbReference type="Gene3D" id="3.40.710.10">
    <property type="entry name" value="DD-peptidase/beta-lactamase superfamily"/>
    <property type="match status" value="1"/>
</dbReference>
<dbReference type="Pfam" id="PF05569">
    <property type="entry name" value="Peptidase_M56"/>
    <property type="match status" value="1"/>
</dbReference>
<evidence type="ECO:0000256" key="1">
    <source>
        <dbReference type="ARBA" id="ARBA00007164"/>
    </source>
</evidence>
<keyword evidence="8" id="KW-1133">Transmembrane helix</keyword>
<keyword evidence="8" id="KW-0812">Transmembrane</keyword>
<dbReference type="InterPro" id="IPR008756">
    <property type="entry name" value="Peptidase_M56"/>
</dbReference>
<evidence type="ECO:0000259" key="10">
    <source>
        <dbReference type="Pfam" id="PF05569"/>
    </source>
</evidence>
<dbReference type="PRINTS" id="PR00725">
    <property type="entry name" value="DADACBPTASE1"/>
</dbReference>
<evidence type="ECO:0000256" key="6">
    <source>
        <dbReference type="ARBA" id="ARBA00023316"/>
    </source>
</evidence>
<evidence type="ECO:0000256" key="3">
    <source>
        <dbReference type="ARBA" id="ARBA00022801"/>
    </source>
</evidence>
<evidence type="ECO:0000259" key="9">
    <source>
        <dbReference type="Pfam" id="PF00768"/>
    </source>
</evidence>
<comment type="similarity">
    <text evidence="1 7">Belongs to the peptidase S11 family.</text>
</comment>